<accession>A0A481Z2C1</accession>
<gene>
    <name evidence="1" type="ORF">LCMiAC02_05460</name>
</gene>
<sequence length="229" mass="27138">MTSYHRYPSSRDDVTSGKSLLKNLSTRKQFIDCPKHGWYGLYNWGRDEIELIKKSRPNSCGEDIVSCYTNRISFHTHPSHYDKDHKYLPPSCVDLMRTVSISIQKKKSTYSLLIDGSGFYFYRPSDDLFKSVNDMVENKSGWGYDLWRTCSPYQNVKYTKLIWDQINEWKLCIDFNIEDQLQKEKLKTANECLQDYYKQIGFDIYFIAKNDNDVYFNIIDEKIVNLIDQ</sequence>
<name>A0A481Z2C1_9VIRU</name>
<reference evidence="1" key="1">
    <citation type="journal article" date="2019" name="MBio">
        <title>Virus Genomes from Deep Sea Sediments Expand the Ocean Megavirome and Support Independent Origins of Viral Gigantism.</title>
        <authorList>
            <person name="Backstrom D."/>
            <person name="Yutin N."/>
            <person name="Jorgensen S.L."/>
            <person name="Dharamshi J."/>
            <person name="Homa F."/>
            <person name="Zaremba-Niedwiedzka K."/>
            <person name="Spang A."/>
            <person name="Wolf Y.I."/>
            <person name="Koonin E.V."/>
            <person name="Ettema T.J."/>
        </authorList>
    </citation>
    <scope>NUCLEOTIDE SEQUENCE</scope>
</reference>
<evidence type="ECO:0000313" key="1">
    <source>
        <dbReference type="EMBL" id="QBK89451.1"/>
    </source>
</evidence>
<protein>
    <submittedName>
        <fullName evidence="1">Uncharacterized protein</fullName>
    </submittedName>
</protein>
<dbReference type="EMBL" id="MK500423">
    <property type="protein sequence ID" value="QBK89451.1"/>
    <property type="molecule type" value="Genomic_DNA"/>
</dbReference>
<proteinExistence type="predicted"/>
<organism evidence="1">
    <name type="scientific">Mimivirus LCMiAC02</name>
    <dbReference type="NCBI Taxonomy" id="2506609"/>
    <lineage>
        <taxon>Viruses</taxon>
        <taxon>Varidnaviria</taxon>
        <taxon>Bamfordvirae</taxon>
        <taxon>Nucleocytoviricota</taxon>
        <taxon>Megaviricetes</taxon>
        <taxon>Imitervirales</taxon>
        <taxon>Mimiviridae</taxon>
        <taxon>Klosneuvirinae</taxon>
    </lineage>
</organism>